<proteinExistence type="predicted"/>
<gene>
    <name evidence="1" type="ORF">PG997_001381</name>
</gene>
<sequence length="155" mass="16497">MSDNFDYLDFNTLLNQAAYLGTHATEPDPGQASLTDSPFLGDDSLLDYNQSFGWAANAGFNQFTAPGSLYEDFDIDNTAFDTDGFLLPNNTQPFVTGTELGALSVPPLPANSAGQGFATGDILDTTTAPVIGQQRARDEFALWQPDAGCDATADQ</sequence>
<keyword evidence="2" id="KW-1185">Reference proteome</keyword>
<dbReference type="RefSeq" id="XP_066675469.1">
    <property type="nucleotide sequence ID" value="XM_066805696.1"/>
</dbReference>
<dbReference type="GeneID" id="92038756"/>
<organism evidence="1 2">
    <name type="scientific">Apiospora hydei</name>
    <dbReference type="NCBI Taxonomy" id="1337664"/>
    <lineage>
        <taxon>Eukaryota</taxon>
        <taxon>Fungi</taxon>
        <taxon>Dikarya</taxon>
        <taxon>Ascomycota</taxon>
        <taxon>Pezizomycotina</taxon>
        <taxon>Sordariomycetes</taxon>
        <taxon>Xylariomycetidae</taxon>
        <taxon>Amphisphaeriales</taxon>
        <taxon>Apiosporaceae</taxon>
        <taxon>Apiospora</taxon>
    </lineage>
</organism>
<name>A0ABR1XDJ0_9PEZI</name>
<evidence type="ECO:0000313" key="1">
    <source>
        <dbReference type="EMBL" id="KAK8094696.1"/>
    </source>
</evidence>
<evidence type="ECO:0000313" key="2">
    <source>
        <dbReference type="Proteomes" id="UP001433268"/>
    </source>
</evidence>
<dbReference type="Proteomes" id="UP001433268">
    <property type="component" value="Unassembled WGS sequence"/>
</dbReference>
<reference evidence="1 2" key="1">
    <citation type="submission" date="2023-01" db="EMBL/GenBank/DDBJ databases">
        <title>Analysis of 21 Apiospora genomes using comparative genomics revels a genus with tremendous synthesis potential of carbohydrate active enzymes and secondary metabolites.</title>
        <authorList>
            <person name="Sorensen T."/>
        </authorList>
    </citation>
    <scope>NUCLEOTIDE SEQUENCE [LARGE SCALE GENOMIC DNA]</scope>
    <source>
        <strain evidence="1 2">CBS 114990</strain>
    </source>
</reference>
<comment type="caution">
    <text evidence="1">The sequence shown here is derived from an EMBL/GenBank/DDBJ whole genome shotgun (WGS) entry which is preliminary data.</text>
</comment>
<dbReference type="EMBL" id="JAQQWN010000002">
    <property type="protein sequence ID" value="KAK8094696.1"/>
    <property type="molecule type" value="Genomic_DNA"/>
</dbReference>
<protein>
    <submittedName>
        <fullName evidence="1">Uncharacterized protein</fullName>
    </submittedName>
</protein>
<accession>A0ABR1XDJ0</accession>